<evidence type="ECO:0000313" key="11">
    <source>
        <dbReference type="EMBL" id="TQF03768.1"/>
    </source>
</evidence>
<evidence type="ECO:0000256" key="9">
    <source>
        <dbReference type="HAMAP-Rule" id="MF_02075"/>
    </source>
</evidence>
<comment type="caution">
    <text evidence="11">The sequence shown here is derived from an EMBL/GenBank/DDBJ whole genome shotgun (WGS) entry which is preliminary data.</text>
</comment>
<feature type="binding site" evidence="9">
    <location>
        <position position="364"/>
    </location>
    <ligand>
        <name>ATP</name>
        <dbReference type="ChEBI" id="CHEBI:30616"/>
    </ligand>
</feature>
<dbReference type="PROSITE" id="PS50862">
    <property type="entry name" value="AA_TRNA_LIGASE_II"/>
    <property type="match status" value="1"/>
</dbReference>
<dbReference type="InterPro" id="IPR012340">
    <property type="entry name" value="NA-bd_OB-fold"/>
</dbReference>
<dbReference type="Proteomes" id="UP000319103">
    <property type="component" value="Unassembled WGS sequence"/>
</dbReference>
<evidence type="ECO:0000256" key="8">
    <source>
        <dbReference type="ARBA" id="ARBA00023146"/>
    </source>
</evidence>
<keyword evidence="4 9" id="KW-0436">Ligase</keyword>
<keyword evidence="5 9" id="KW-0547">Nucleotide-binding</keyword>
<keyword evidence="6 9" id="KW-0067">ATP-binding</keyword>
<dbReference type="Pfam" id="PF01336">
    <property type="entry name" value="tRNA_anti-codon"/>
    <property type="match status" value="1"/>
</dbReference>
<evidence type="ECO:0000313" key="12">
    <source>
        <dbReference type="Proteomes" id="UP000319103"/>
    </source>
</evidence>
<dbReference type="InterPro" id="IPR004365">
    <property type="entry name" value="NA-bd_OB_tRNA"/>
</dbReference>
<keyword evidence="3 9" id="KW-0963">Cytoplasm</keyword>
<dbReference type="AlphaFoldDB" id="A0A540W407"/>
<accession>A0A540W407</accession>
<comment type="catalytic activity">
    <reaction evidence="9">
        <text>tRNA(Asp) + L-aspartate + ATP = L-aspartyl-tRNA(Asp) + AMP + diphosphate</text>
        <dbReference type="Rhea" id="RHEA:19649"/>
        <dbReference type="Rhea" id="RHEA-COMP:9660"/>
        <dbReference type="Rhea" id="RHEA-COMP:9678"/>
        <dbReference type="ChEBI" id="CHEBI:29991"/>
        <dbReference type="ChEBI" id="CHEBI:30616"/>
        <dbReference type="ChEBI" id="CHEBI:33019"/>
        <dbReference type="ChEBI" id="CHEBI:78442"/>
        <dbReference type="ChEBI" id="CHEBI:78516"/>
        <dbReference type="ChEBI" id="CHEBI:456215"/>
        <dbReference type="EC" id="6.1.1.12"/>
    </reaction>
</comment>
<dbReference type="OrthoDB" id="9802326at2"/>
<dbReference type="EMBL" id="VIGB01000003">
    <property type="protein sequence ID" value="TQF03768.1"/>
    <property type="molecule type" value="Genomic_DNA"/>
</dbReference>
<dbReference type="PRINTS" id="PR01042">
    <property type="entry name" value="TRNASYNTHASP"/>
</dbReference>
<evidence type="ECO:0000256" key="5">
    <source>
        <dbReference type="ARBA" id="ARBA00022741"/>
    </source>
</evidence>
<dbReference type="Gene3D" id="3.30.930.10">
    <property type="entry name" value="Bira Bifunctional Protein, Domain 2"/>
    <property type="match status" value="1"/>
</dbReference>
<feature type="binding site" evidence="9">
    <location>
        <position position="367"/>
    </location>
    <ligand>
        <name>L-aspartate</name>
        <dbReference type="ChEBI" id="CHEBI:29991"/>
    </ligand>
</feature>
<comment type="subunit">
    <text evidence="9">Homodimer.</text>
</comment>
<dbReference type="PANTHER" id="PTHR43450:SF1">
    <property type="entry name" value="ASPARTATE--TRNA LIGASE, CYTOPLASMIC"/>
    <property type="match status" value="1"/>
</dbReference>
<reference evidence="11 12" key="1">
    <citation type="submission" date="2019-06" db="EMBL/GenBank/DDBJ databases">
        <title>Description of Kitasatospora acidophila sp. nov. isolated from pine grove soil, and reclassification of Streptomyces novaecaesareae to Kitasatospora novaeceasareae comb. nov.</title>
        <authorList>
            <person name="Kim M.J."/>
        </authorList>
    </citation>
    <scope>NUCLEOTIDE SEQUENCE [LARGE SCALE GENOMIC DNA]</scope>
    <source>
        <strain evidence="11 12">MMS16-CNU292</strain>
    </source>
</reference>
<dbReference type="GO" id="GO:0005829">
    <property type="term" value="C:cytosol"/>
    <property type="evidence" value="ECO:0007669"/>
    <property type="project" value="TreeGrafter"/>
</dbReference>
<evidence type="ECO:0000256" key="2">
    <source>
        <dbReference type="ARBA" id="ARBA00005312"/>
    </source>
</evidence>
<proteinExistence type="inferred from homology"/>
<organism evidence="11 12">
    <name type="scientific">Kitasatospora acidiphila</name>
    <dbReference type="NCBI Taxonomy" id="2567942"/>
    <lineage>
        <taxon>Bacteria</taxon>
        <taxon>Bacillati</taxon>
        <taxon>Actinomycetota</taxon>
        <taxon>Actinomycetes</taxon>
        <taxon>Kitasatosporales</taxon>
        <taxon>Streptomycetaceae</taxon>
        <taxon>Kitasatospora</taxon>
    </lineage>
</organism>
<comment type="subcellular location">
    <subcellularLocation>
        <location evidence="1 9">Cytoplasm</location>
    </subcellularLocation>
</comment>
<dbReference type="GO" id="GO:0004815">
    <property type="term" value="F:aspartate-tRNA ligase activity"/>
    <property type="evidence" value="ECO:0007669"/>
    <property type="project" value="UniProtKB-UniRule"/>
</dbReference>
<feature type="binding site" evidence="9">
    <location>
        <position position="215"/>
    </location>
    <ligand>
        <name>L-aspartate</name>
        <dbReference type="ChEBI" id="CHEBI:29991"/>
    </ligand>
</feature>
<evidence type="ECO:0000256" key="7">
    <source>
        <dbReference type="ARBA" id="ARBA00022917"/>
    </source>
</evidence>
<dbReference type="InterPro" id="IPR006195">
    <property type="entry name" value="aa-tRNA-synth_II"/>
</dbReference>
<feature type="region of interest" description="Aspartate" evidence="9">
    <location>
        <begin position="193"/>
        <end position="196"/>
    </location>
</feature>
<evidence type="ECO:0000259" key="10">
    <source>
        <dbReference type="PROSITE" id="PS50862"/>
    </source>
</evidence>
<dbReference type="GO" id="GO:0003723">
    <property type="term" value="F:RNA binding"/>
    <property type="evidence" value="ECO:0007669"/>
    <property type="project" value="TreeGrafter"/>
</dbReference>
<dbReference type="PANTHER" id="PTHR43450">
    <property type="entry name" value="ASPARTYL-TRNA SYNTHETASE"/>
    <property type="match status" value="1"/>
</dbReference>
<comment type="similarity">
    <text evidence="2 9">Belongs to the class-II aminoacyl-tRNA synthetase family. Type 2 subfamily.</text>
</comment>
<sequence>MIHPTESTTRTLVSQLRSRIGQTVTVCGWVQTSRLQSVMQFVLVRDHTGTVQLTHRRDGGALEAVLDGAATESAVRVTGRVVDNPVVKLGGLEIVPEAVEVPAPATAPLPIDEQSGPEHRLDWRFLDIRRRPAARLGFTVAATLEQGLREYAQAHGCTELHTPKLMGTASESGAEVFRVDYFGRSAYLAQSPQFYKQMAIASGIDRVFEVGPVFRAEPSYTSRHATEFTGVDVELGWTRDAEEVQAFEEGMIAHALALVAERHGAEIQAEFGVEVTVPKTPFPRLAMAEAQELLRGAGWDPEGGKTDLDAEGERLLGSLMRERTGHQFVFVTHYPASIRPFYHARPAGRPDLTLSFDLLWQGLEVTTGAQREHRYDVLAAQAAEKGMSLEPLTDYLNCFRYGCPPHGGFGMGLSRMLMVLLGLGSIRDAVFLFRGPNRLTP</sequence>
<comment type="function">
    <text evidence="9">Catalyzes the attachment of L-aspartate to tRNA(Asp) in a two-step reaction: L-aspartate is first activated by ATP to form Asp-AMP and then transferred to the acceptor end of tRNA(Asp).</text>
</comment>
<dbReference type="Gene3D" id="2.40.50.140">
    <property type="entry name" value="Nucleic acid-binding proteins"/>
    <property type="match status" value="1"/>
</dbReference>
<dbReference type="InterPro" id="IPR004523">
    <property type="entry name" value="Asp-tRNA_synthase_2"/>
</dbReference>
<name>A0A540W407_9ACTN</name>
<dbReference type="GO" id="GO:0005524">
    <property type="term" value="F:ATP binding"/>
    <property type="evidence" value="ECO:0007669"/>
    <property type="project" value="UniProtKB-UniRule"/>
</dbReference>
<gene>
    <name evidence="9 11" type="primary">aspS</name>
    <name evidence="11" type="ORF">E6W39_17955</name>
</gene>
<dbReference type="HAMAP" id="MF_02075">
    <property type="entry name" value="Asp_tRNA_synth_type2"/>
    <property type="match status" value="1"/>
</dbReference>
<dbReference type="InterPro" id="IPR045864">
    <property type="entry name" value="aa-tRNA-synth_II/BPL/LPL"/>
</dbReference>
<dbReference type="SUPFAM" id="SSF50249">
    <property type="entry name" value="Nucleic acid-binding proteins"/>
    <property type="match status" value="1"/>
</dbReference>
<dbReference type="GO" id="GO:0006422">
    <property type="term" value="P:aspartyl-tRNA aminoacylation"/>
    <property type="evidence" value="ECO:0007669"/>
    <property type="project" value="UniProtKB-UniRule"/>
</dbReference>
<dbReference type="RefSeq" id="WP_141634377.1">
    <property type="nucleotide sequence ID" value="NZ_VIGB01000003.1"/>
</dbReference>
<dbReference type="Pfam" id="PF00152">
    <property type="entry name" value="tRNA-synt_2"/>
    <property type="match status" value="1"/>
</dbReference>
<protein>
    <recommendedName>
        <fullName evidence="9">Aspartate--tRNA ligase</fullName>
        <ecNumber evidence="9">6.1.1.12</ecNumber>
    </recommendedName>
    <alternativeName>
        <fullName evidence="9">Aspartyl-tRNA synthetase</fullName>
        <shortName evidence="9">AspRS</shortName>
    </alternativeName>
</protein>
<evidence type="ECO:0000256" key="3">
    <source>
        <dbReference type="ARBA" id="ARBA00022490"/>
    </source>
</evidence>
<feature type="binding site" evidence="9">
    <location>
        <position position="171"/>
    </location>
    <ligand>
        <name>L-aspartate</name>
        <dbReference type="ChEBI" id="CHEBI:29991"/>
    </ligand>
</feature>
<comment type="caution">
    <text evidence="9">Lacks conserved residue(s) required for the propagation of feature annotation.</text>
</comment>
<keyword evidence="7 9" id="KW-0648">Protein biosynthesis</keyword>
<evidence type="ECO:0000256" key="4">
    <source>
        <dbReference type="ARBA" id="ARBA00022598"/>
    </source>
</evidence>
<dbReference type="EC" id="6.1.1.12" evidence="9"/>
<dbReference type="NCBIfam" id="NF003483">
    <property type="entry name" value="PRK05159.1"/>
    <property type="match status" value="1"/>
</dbReference>
<dbReference type="InterPro" id="IPR002312">
    <property type="entry name" value="Asp/Asn-tRNA-synth_IIb"/>
</dbReference>
<dbReference type="SUPFAM" id="SSF55681">
    <property type="entry name" value="Class II aaRS and biotin synthetases"/>
    <property type="match status" value="1"/>
</dbReference>
<evidence type="ECO:0000256" key="1">
    <source>
        <dbReference type="ARBA" id="ARBA00004496"/>
    </source>
</evidence>
<feature type="domain" description="Aminoacyl-transfer RNA synthetases class-II family profile" evidence="10">
    <location>
        <begin position="137"/>
        <end position="441"/>
    </location>
</feature>
<feature type="binding site" evidence="9">
    <location>
        <position position="371"/>
    </location>
    <ligand>
        <name>L-aspartate</name>
        <dbReference type="ChEBI" id="CHEBI:29991"/>
    </ligand>
</feature>
<dbReference type="InterPro" id="IPR004364">
    <property type="entry name" value="Aa-tRNA-synt_II"/>
</dbReference>
<evidence type="ECO:0000256" key="6">
    <source>
        <dbReference type="ARBA" id="ARBA00022840"/>
    </source>
</evidence>
<keyword evidence="12" id="KW-1185">Reference proteome</keyword>
<feature type="binding site" evidence="9">
    <location>
        <begin position="215"/>
        <end position="217"/>
    </location>
    <ligand>
        <name>ATP</name>
        <dbReference type="ChEBI" id="CHEBI:30616"/>
    </ligand>
</feature>
<feature type="binding site" evidence="9">
    <location>
        <begin position="412"/>
        <end position="415"/>
    </location>
    <ligand>
        <name>ATP</name>
        <dbReference type="ChEBI" id="CHEBI:30616"/>
    </ligand>
</feature>
<keyword evidence="8 9" id="KW-0030">Aminoacyl-tRNA synthetase</keyword>
<dbReference type="GO" id="GO:0017101">
    <property type="term" value="C:aminoacyl-tRNA synthetase multienzyme complex"/>
    <property type="evidence" value="ECO:0007669"/>
    <property type="project" value="TreeGrafter"/>
</dbReference>